<dbReference type="Pfam" id="PF10135">
    <property type="entry name" value="Rod-binding"/>
    <property type="match status" value="1"/>
</dbReference>
<feature type="domain" description="Mannosyl-glycoprotein endo-beta-N-acetylglucosamidase-like" evidence="12">
    <location>
        <begin position="191"/>
        <end position="345"/>
    </location>
</feature>
<evidence type="ECO:0000256" key="1">
    <source>
        <dbReference type="ARBA" id="ARBA00002954"/>
    </source>
</evidence>
<accession>A0A323V131</accession>
<evidence type="ECO:0000313" key="13">
    <source>
        <dbReference type="EMBL" id="PZA17176.1"/>
    </source>
</evidence>
<dbReference type="GO" id="GO:0016798">
    <property type="term" value="F:hydrolase activity, acting on glycosyl bonds"/>
    <property type="evidence" value="ECO:0007669"/>
    <property type="project" value="UniProtKB-KW"/>
</dbReference>
<dbReference type="OrthoDB" id="289937at2"/>
<evidence type="ECO:0000256" key="10">
    <source>
        <dbReference type="ARBA" id="ARBA00030835"/>
    </source>
</evidence>
<gene>
    <name evidence="13" type="primary">flgJ</name>
    <name evidence="13" type="ORF">DNK49_08045</name>
</gene>
<evidence type="ECO:0000256" key="4">
    <source>
        <dbReference type="ARBA" id="ARBA00007974"/>
    </source>
</evidence>
<dbReference type="Proteomes" id="UP000248259">
    <property type="component" value="Unassembled WGS sequence"/>
</dbReference>
<dbReference type="PRINTS" id="PR01002">
    <property type="entry name" value="FLGFLGJ"/>
</dbReference>
<dbReference type="GO" id="GO:0044780">
    <property type="term" value="P:bacterial-type flagellum assembly"/>
    <property type="evidence" value="ECO:0007669"/>
    <property type="project" value="InterPro"/>
</dbReference>
<evidence type="ECO:0000259" key="12">
    <source>
        <dbReference type="SMART" id="SM00047"/>
    </source>
</evidence>
<dbReference type="Gene3D" id="2.10.70.40">
    <property type="entry name" value="peptidoglycan hydrolase"/>
    <property type="match status" value="1"/>
</dbReference>
<evidence type="ECO:0000256" key="3">
    <source>
        <dbReference type="ARBA" id="ARBA00006880"/>
    </source>
</evidence>
<sequence length="351" mass="36995">MNPGVQLNAFDPNSLGDLKRLARTDGQSDETLRAAAKQFEAMFMQMVMKSMRAATPASPLTDNEQSKMYQSLLDQQLALNMSQAKGTGLSETIFRQLGGGRSAPGSGPNEDGSFPLDNVPRIAAAARVHGASSAEAKMDDTMADAAPGVARMLANGALVPGQRDALSISESAAMAAKLADAIRGAREAGGTASQRAREFVAEVWPHAVEASRKTGIPPQFMVAQAALETGWGEKQLRTASGAPTHNLFNIKAGSSWTGRVTTVATTEYAGGRPYTEQARFRAYGSYAESFADYARLLSTSPRYEAVLGQTDAAKFARGLQTAGYATDPMYADKLTRIIGGATLKSALATSG</sequence>
<dbReference type="InterPro" id="IPR002901">
    <property type="entry name" value="MGlyc_endo_b_GlcNAc-like_dom"/>
</dbReference>
<comment type="similarity">
    <text evidence="3">In the N-terminal section; belongs to the FlgJ family.</text>
</comment>
<dbReference type="Pfam" id="PF01832">
    <property type="entry name" value="Glucosaminidase"/>
    <property type="match status" value="1"/>
</dbReference>
<comment type="function">
    <text evidence="1">Flagellum-specific muramidase which hydrolyzes the peptidoglycan layer to assemble the rod structure in the periplasmic space.</text>
</comment>
<dbReference type="InterPro" id="IPR019301">
    <property type="entry name" value="Flagellar_prot_FlgJ_N"/>
</dbReference>
<dbReference type="GO" id="GO:0071555">
    <property type="term" value="P:cell wall organization"/>
    <property type="evidence" value="ECO:0007669"/>
    <property type="project" value="UniProtKB-KW"/>
</dbReference>
<evidence type="ECO:0000256" key="11">
    <source>
        <dbReference type="SAM" id="MobiDB-lite"/>
    </source>
</evidence>
<evidence type="ECO:0000256" key="8">
    <source>
        <dbReference type="ARBA" id="ARBA00023295"/>
    </source>
</evidence>
<dbReference type="Gene3D" id="1.10.530.10">
    <property type="match status" value="1"/>
</dbReference>
<dbReference type="AlphaFoldDB" id="A0A323V131"/>
<keyword evidence="13" id="KW-0969">Cilium</keyword>
<evidence type="ECO:0000256" key="9">
    <source>
        <dbReference type="ARBA" id="ARBA00023316"/>
    </source>
</evidence>
<keyword evidence="9" id="KW-0961">Cell wall biogenesis/degradation</keyword>
<dbReference type="GO" id="GO:0004040">
    <property type="term" value="F:amidase activity"/>
    <property type="evidence" value="ECO:0007669"/>
    <property type="project" value="InterPro"/>
</dbReference>
<keyword evidence="13" id="KW-0966">Cell projection</keyword>
<dbReference type="InterPro" id="IPR051056">
    <property type="entry name" value="Glycosyl_Hydrolase_73"/>
</dbReference>
<organism evidence="13 14">
    <name type="scientific">Parazoarcus communis SWub3 = DSM 12120</name>
    <dbReference type="NCBI Taxonomy" id="1121029"/>
    <lineage>
        <taxon>Bacteria</taxon>
        <taxon>Pseudomonadati</taxon>
        <taxon>Pseudomonadota</taxon>
        <taxon>Betaproteobacteria</taxon>
        <taxon>Rhodocyclales</taxon>
        <taxon>Zoogloeaceae</taxon>
        <taxon>Parazoarcus</taxon>
    </lineage>
</organism>
<dbReference type="EMBL" id="QKOE01000004">
    <property type="protein sequence ID" value="PZA17176.1"/>
    <property type="molecule type" value="Genomic_DNA"/>
</dbReference>
<dbReference type="InterPro" id="IPR023346">
    <property type="entry name" value="Lysozyme-like_dom_sf"/>
</dbReference>
<comment type="subcellular location">
    <subcellularLocation>
        <location evidence="2">Periplasm</location>
    </subcellularLocation>
</comment>
<evidence type="ECO:0000313" key="14">
    <source>
        <dbReference type="Proteomes" id="UP000248259"/>
    </source>
</evidence>
<evidence type="ECO:0000256" key="5">
    <source>
        <dbReference type="ARBA" id="ARBA00013433"/>
    </source>
</evidence>
<keyword evidence="14" id="KW-1185">Reference proteome</keyword>
<dbReference type="RefSeq" id="WP_110523820.1">
    <property type="nucleotide sequence ID" value="NZ_QKOE01000004.1"/>
</dbReference>
<evidence type="ECO:0000256" key="2">
    <source>
        <dbReference type="ARBA" id="ARBA00004418"/>
    </source>
</evidence>
<dbReference type="GO" id="GO:0071973">
    <property type="term" value="P:bacterial-type flagellum-dependent cell motility"/>
    <property type="evidence" value="ECO:0007669"/>
    <property type="project" value="TreeGrafter"/>
</dbReference>
<evidence type="ECO:0000256" key="7">
    <source>
        <dbReference type="ARBA" id="ARBA00022801"/>
    </source>
</evidence>
<keyword evidence="13" id="KW-0282">Flagellum</keyword>
<dbReference type="GO" id="GO:0042597">
    <property type="term" value="C:periplasmic space"/>
    <property type="evidence" value="ECO:0007669"/>
    <property type="project" value="UniProtKB-SubCell"/>
</dbReference>
<keyword evidence="6" id="KW-0574">Periplasm</keyword>
<protein>
    <recommendedName>
        <fullName evidence="5">Peptidoglycan hydrolase FlgJ</fullName>
    </recommendedName>
    <alternativeName>
        <fullName evidence="10">Muramidase FlgJ</fullName>
    </alternativeName>
</protein>
<feature type="region of interest" description="Disordered" evidence="11">
    <location>
        <begin position="96"/>
        <end position="117"/>
    </location>
</feature>
<dbReference type="PANTHER" id="PTHR33308">
    <property type="entry name" value="PEPTIDOGLYCAN HYDROLASE FLGJ"/>
    <property type="match status" value="1"/>
</dbReference>
<dbReference type="PANTHER" id="PTHR33308:SF9">
    <property type="entry name" value="PEPTIDOGLYCAN HYDROLASE FLGJ"/>
    <property type="match status" value="1"/>
</dbReference>
<dbReference type="InterPro" id="IPR013377">
    <property type="entry name" value="FlgJ"/>
</dbReference>
<comment type="caution">
    <text evidence="13">The sequence shown here is derived from an EMBL/GenBank/DDBJ whole genome shotgun (WGS) entry which is preliminary data.</text>
</comment>
<keyword evidence="7 13" id="KW-0378">Hydrolase</keyword>
<dbReference type="NCBIfam" id="TIGR02541">
    <property type="entry name" value="flagell_FlgJ"/>
    <property type="match status" value="1"/>
</dbReference>
<name>A0A323V131_9RHOO</name>
<keyword evidence="8" id="KW-0326">Glycosidase</keyword>
<reference evidence="13 14" key="1">
    <citation type="submission" date="2018-06" db="EMBL/GenBank/DDBJ databases">
        <title>Azoarcus communis strain SWub3 genome.</title>
        <authorList>
            <person name="Zorraquino Salvo V."/>
            <person name="Toubiana D."/>
            <person name="Blumwald E."/>
        </authorList>
    </citation>
    <scope>NUCLEOTIDE SEQUENCE [LARGE SCALE GENOMIC DNA]</scope>
    <source>
        <strain evidence="13 14">SWub3</strain>
    </source>
</reference>
<comment type="similarity">
    <text evidence="4">In the C-terminal section; belongs to the glycosyl hydrolase 73 family.</text>
</comment>
<proteinExistence type="inferred from homology"/>
<dbReference type="SMART" id="SM00047">
    <property type="entry name" value="LYZ2"/>
    <property type="match status" value="1"/>
</dbReference>
<dbReference type="SUPFAM" id="SSF53955">
    <property type="entry name" value="Lysozyme-like"/>
    <property type="match status" value="1"/>
</dbReference>
<evidence type="ECO:0000256" key="6">
    <source>
        <dbReference type="ARBA" id="ARBA00022764"/>
    </source>
</evidence>